<gene>
    <name evidence="1" type="ORF">N7U62_04520</name>
</gene>
<dbReference type="PROSITE" id="PS51257">
    <property type="entry name" value="PROKAR_LIPOPROTEIN"/>
    <property type="match status" value="1"/>
</dbReference>
<sequence length="399" mass="43026">MIKNWKTWTLALATIGLLASCSEEEKTNNIDVPTSYSFTREGVSTVSFGGQSTRIAMAEEIVAAMKDNTLTAESIQSMFAHVEGADDFSDPDLNASDKSVKSKTAASIDFYANDAVAKAAFQSLMDGYISSQVEEVYPNWETLAAAGTSGYIFDGTTARYVNGDGLEYNQMFAKSLIGALMADQIINNYLSPAKLDAGTNVSDNDAGTVIEGKSYTTMEHYWDEGYGYLFGASQDAANPLATLGDDSFLNKYLASVDGDSDFAGIADDVFEAFILGRAAIVAGEYDIRDEQAEILREKISLVIAVRAVHYLQGGKAALEAQSMGAAFHELSEGLGFINSLQFTRKPGTDAPYFEASKVEDWITQLLEGNGFWEVSTETLDSISEEIAAEFGFTVSQAAN</sequence>
<accession>A0ABT3CQL4</accession>
<keyword evidence="2" id="KW-1185">Reference proteome</keyword>
<protein>
    <submittedName>
        <fullName evidence="1">DUF4856 domain-containing protein</fullName>
    </submittedName>
</protein>
<name>A0ABT3CQL4_9BACT</name>
<organism evidence="1 2">
    <name type="scientific">Reichenbachiella ulvae</name>
    <dbReference type="NCBI Taxonomy" id="2980104"/>
    <lineage>
        <taxon>Bacteria</taxon>
        <taxon>Pseudomonadati</taxon>
        <taxon>Bacteroidota</taxon>
        <taxon>Cytophagia</taxon>
        <taxon>Cytophagales</taxon>
        <taxon>Reichenbachiellaceae</taxon>
        <taxon>Reichenbachiella</taxon>
    </lineage>
</organism>
<comment type="caution">
    <text evidence="1">The sequence shown here is derived from an EMBL/GenBank/DDBJ whole genome shotgun (WGS) entry which is preliminary data.</text>
</comment>
<dbReference type="InterPro" id="IPR032331">
    <property type="entry name" value="DUF4856"/>
</dbReference>
<evidence type="ECO:0000313" key="1">
    <source>
        <dbReference type="EMBL" id="MCV9385912.1"/>
    </source>
</evidence>
<reference evidence="1 2" key="1">
    <citation type="submission" date="2022-10" db="EMBL/GenBank/DDBJ databases">
        <title>Comparative genomics and taxonomic characterization of three novel marine species of genus Reichenbachiella exhibiting antioxidant and polysaccharide degradation activities.</title>
        <authorList>
            <person name="Muhammad N."/>
            <person name="Lee Y.-J."/>
            <person name="Ko J."/>
            <person name="Kim S.-G."/>
        </authorList>
    </citation>
    <scope>NUCLEOTIDE SEQUENCE [LARGE SCALE GENOMIC DNA]</scope>
    <source>
        <strain evidence="1 2">ABR2-5</strain>
    </source>
</reference>
<dbReference type="EMBL" id="JAOYOD010000001">
    <property type="protein sequence ID" value="MCV9385912.1"/>
    <property type="molecule type" value="Genomic_DNA"/>
</dbReference>
<evidence type="ECO:0000313" key="2">
    <source>
        <dbReference type="Proteomes" id="UP001300692"/>
    </source>
</evidence>
<dbReference type="RefSeq" id="WP_264136694.1">
    <property type="nucleotide sequence ID" value="NZ_JAOYOD010000001.1"/>
</dbReference>
<dbReference type="Proteomes" id="UP001300692">
    <property type="component" value="Unassembled WGS sequence"/>
</dbReference>
<proteinExistence type="predicted"/>
<dbReference type="Pfam" id="PF16148">
    <property type="entry name" value="DUF4856"/>
    <property type="match status" value="1"/>
</dbReference>